<evidence type="ECO:0000256" key="1">
    <source>
        <dbReference type="ARBA" id="ARBA00022679"/>
    </source>
</evidence>
<dbReference type="SUPFAM" id="SSF55729">
    <property type="entry name" value="Acyl-CoA N-acyltransferases (Nat)"/>
    <property type="match status" value="1"/>
</dbReference>
<gene>
    <name evidence="4" type="ORF">NFG58_01860</name>
</gene>
<dbReference type="PANTHER" id="PTHR43877:SF5">
    <property type="entry name" value="BLL8307 PROTEIN"/>
    <property type="match status" value="1"/>
</dbReference>
<organism evidence="4">
    <name type="scientific">Halomonas sp. RT37</name>
    <dbReference type="NCBI Taxonomy" id="2950872"/>
    <lineage>
        <taxon>Bacteria</taxon>
        <taxon>Pseudomonadati</taxon>
        <taxon>Pseudomonadota</taxon>
        <taxon>Gammaproteobacteria</taxon>
        <taxon>Oceanospirillales</taxon>
        <taxon>Halomonadaceae</taxon>
        <taxon>Halomonas</taxon>
    </lineage>
</organism>
<dbReference type="PROSITE" id="PS51186">
    <property type="entry name" value="GNAT"/>
    <property type="match status" value="1"/>
</dbReference>
<dbReference type="InterPro" id="IPR050832">
    <property type="entry name" value="Bact_Acetyltransf"/>
</dbReference>
<proteinExistence type="predicted"/>
<dbReference type="EMBL" id="CP098827">
    <property type="protein sequence ID" value="XBO71487.1"/>
    <property type="molecule type" value="Genomic_DNA"/>
</dbReference>
<dbReference type="RefSeq" id="WP_348827478.1">
    <property type="nucleotide sequence ID" value="NZ_CP098827.1"/>
</dbReference>
<dbReference type="PANTHER" id="PTHR43877">
    <property type="entry name" value="AMINOALKYLPHOSPHONATE N-ACETYLTRANSFERASE-RELATED-RELATED"/>
    <property type="match status" value="1"/>
</dbReference>
<dbReference type="Pfam" id="PF00583">
    <property type="entry name" value="Acetyltransf_1"/>
    <property type="match status" value="1"/>
</dbReference>
<keyword evidence="1" id="KW-0808">Transferase</keyword>
<accession>A0AAU7KJ31</accession>
<name>A0AAU7KJ31_9GAMM</name>
<evidence type="ECO:0000256" key="2">
    <source>
        <dbReference type="ARBA" id="ARBA00023315"/>
    </source>
</evidence>
<dbReference type="InterPro" id="IPR016181">
    <property type="entry name" value="Acyl_CoA_acyltransferase"/>
</dbReference>
<dbReference type="InterPro" id="IPR000182">
    <property type="entry name" value="GNAT_dom"/>
</dbReference>
<dbReference type="GO" id="GO:0016747">
    <property type="term" value="F:acyltransferase activity, transferring groups other than amino-acyl groups"/>
    <property type="evidence" value="ECO:0007669"/>
    <property type="project" value="InterPro"/>
</dbReference>
<feature type="domain" description="N-acetyltransferase" evidence="3">
    <location>
        <begin position="12"/>
        <end position="156"/>
    </location>
</feature>
<keyword evidence="2" id="KW-0012">Acyltransferase</keyword>
<protein>
    <submittedName>
        <fullName evidence="4">GNAT family N-acetyltransferase</fullName>
    </submittedName>
</protein>
<evidence type="ECO:0000313" key="4">
    <source>
        <dbReference type="EMBL" id="XBO71487.1"/>
    </source>
</evidence>
<dbReference type="AlphaFoldDB" id="A0AAU7KJ31"/>
<dbReference type="Gene3D" id="3.40.630.30">
    <property type="match status" value="1"/>
</dbReference>
<reference evidence="4" key="1">
    <citation type="submission" date="2022-06" db="EMBL/GenBank/DDBJ databases">
        <title>A novel DMS-producing enzyme.</title>
        <authorList>
            <person name="Zhang Y."/>
        </authorList>
    </citation>
    <scope>NUCLEOTIDE SEQUENCE</scope>
    <source>
        <strain evidence="4">RT37</strain>
    </source>
</reference>
<dbReference type="CDD" id="cd04301">
    <property type="entry name" value="NAT_SF"/>
    <property type="match status" value="1"/>
</dbReference>
<evidence type="ECO:0000259" key="3">
    <source>
        <dbReference type="PROSITE" id="PS51186"/>
    </source>
</evidence>
<sequence>MLRFQQEDPAAPAMAAMIRAHRRGLKKLAPTSPPESRHALTLDELKAPEVTLWGLWDDDDLVGCVALKAVSHDHGEIKSMRTAPSHLRRGLASLMLDKVIEEARLRGYRRLSLETGSQPGFAPARQFYTRHGFTPCAPFAGYVEDPNSVYMTLAVFDDDRDDGLDGDLKEASR</sequence>